<dbReference type="SMART" id="SM00448">
    <property type="entry name" value="REC"/>
    <property type="match status" value="1"/>
</dbReference>
<comment type="subcellular location">
    <subcellularLocation>
        <location evidence="1">Cytoplasm</location>
    </subcellularLocation>
</comment>
<evidence type="ECO:0000256" key="3">
    <source>
        <dbReference type="ARBA" id="ARBA00023015"/>
    </source>
</evidence>
<evidence type="ECO:0000256" key="5">
    <source>
        <dbReference type="ARBA" id="ARBA00023163"/>
    </source>
</evidence>
<dbReference type="GO" id="GO:0003677">
    <property type="term" value="F:DNA binding"/>
    <property type="evidence" value="ECO:0007669"/>
    <property type="project" value="UniProtKB-KW"/>
</dbReference>
<evidence type="ECO:0000313" key="6">
    <source>
        <dbReference type="EMBL" id="PAD83906.1"/>
    </source>
</evidence>
<dbReference type="Pfam" id="PF00196">
    <property type="entry name" value="GerE"/>
    <property type="match status" value="1"/>
</dbReference>
<dbReference type="SUPFAM" id="SSF52172">
    <property type="entry name" value="CheY-like"/>
    <property type="match status" value="1"/>
</dbReference>
<protein>
    <submittedName>
        <fullName evidence="6">DNA-binding response regulator</fullName>
    </submittedName>
</protein>
<dbReference type="InterPro" id="IPR011006">
    <property type="entry name" value="CheY-like_superfamily"/>
</dbReference>
<keyword evidence="5" id="KW-0804">Transcription</keyword>
<dbReference type="SMART" id="SM00421">
    <property type="entry name" value="HTH_LUXR"/>
    <property type="match status" value="1"/>
</dbReference>
<dbReference type="PANTHER" id="PTHR43214">
    <property type="entry name" value="TWO-COMPONENT RESPONSE REGULATOR"/>
    <property type="match status" value="1"/>
</dbReference>
<dbReference type="Pfam" id="PF00072">
    <property type="entry name" value="Response_reg"/>
    <property type="match status" value="1"/>
</dbReference>
<dbReference type="GO" id="GO:0005737">
    <property type="term" value="C:cytoplasm"/>
    <property type="evidence" value="ECO:0007669"/>
    <property type="project" value="UniProtKB-SubCell"/>
</dbReference>
<dbReference type="InterPro" id="IPR039420">
    <property type="entry name" value="WalR-like"/>
</dbReference>
<dbReference type="GO" id="GO:0006355">
    <property type="term" value="P:regulation of DNA-templated transcription"/>
    <property type="evidence" value="ECO:0007669"/>
    <property type="project" value="InterPro"/>
</dbReference>
<keyword evidence="3" id="KW-0805">Transcription regulation</keyword>
<dbReference type="RefSeq" id="WP_095329627.1">
    <property type="nucleotide sequence ID" value="NZ_CP026031.1"/>
</dbReference>
<evidence type="ECO:0000256" key="4">
    <source>
        <dbReference type="ARBA" id="ARBA00023125"/>
    </source>
</evidence>
<evidence type="ECO:0000256" key="2">
    <source>
        <dbReference type="ARBA" id="ARBA00022553"/>
    </source>
</evidence>
<dbReference type="Proteomes" id="UP000216961">
    <property type="component" value="Unassembled WGS sequence"/>
</dbReference>
<keyword evidence="2" id="KW-0597">Phosphoprotein</keyword>
<dbReference type="SUPFAM" id="SSF46894">
    <property type="entry name" value="C-terminal effector domain of the bipartite response regulators"/>
    <property type="match status" value="1"/>
</dbReference>
<gene>
    <name evidence="6" type="ORF">CHH57_07350</name>
</gene>
<proteinExistence type="predicted"/>
<sequence length="200" mass="22426">MIRIIISEDQRMLRGALGTLLNFEEDMEVVGQAENGEQALELIKKYNPDVCLLDIEMPIKSGLDVAEELQRQKSPCKVIILTTFARPGYFERALNANVHGYLLKDGPSEELAEAIRKIMNGKREFASELIFGSIGKENPLSKREREILVLIEEGKSVKELAAMLYLSSGTIRNYISEAISKLGAKNRMEAIAEAKRNGWL</sequence>
<dbReference type="PROSITE" id="PS50110">
    <property type="entry name" value="RESPONSE_REGULATORY"/>
    <property type="match status" value="1"/>
</dbReference>
<dbReference type="InterPro" id="IPR000792">
    <property type="entry name" value="Tscrpt_reg_LuxR_C"/>
</dbReference>
<dbReference type="PANTHER" id="PTHR43214:SF42">
    <property type="entry name" value="TRANSCRIPTIONAL REGULATORY PROTEIN DESR"/>
    <property type="match status" value="1"/>
</dbReference>
<evidence type="ECO:0000256" key="1">
    <source>
        <dbReference type="ARBA" id="ARBA00004496"/>
    </source>
</evidence>
<comment type="caution">
    <text evidence="6">The sequence shown here is derived from an EMBL/GenBank/DDBJ whole genome shotgun (WGS) entry which is preliminary data.</text>
</comment>
<name>A0A268FEU8_NIACI</name>
<dbReference type="InterPro" id="IPR001789">
    <property type="entry name" value="Sig_transdc_resp-reg_receiver"/>
</dbReference>
<dbReference type="CDD" id="cd19930">
    <property type="entry name" value="REC_DesR-like"/>
    <property type="match status" value="1"/>
</dbReference>
<dbReference type="Gene3D" id="3.40.50.2300">
    <property type="match status" value="1"/>
</dbReference>
<keyword evidence="4 6" id="KW-0238">DNA-binding</keyword>
<dbReference type="PRINTS" id="PR00038">
    <property type="entry name" value="HTHLUXR"/>
</dbReference>
<dbReference type="KEGG" id="bcir:C2I06_16515"/>
<reference evidence="6 7" key="1">
    <citation type="submission" date="2017-07" db="EMBL/GenBank/DDBJ databases">
        <title>Isolation and whole genome analysis of endospore-forming bacteria from heroin.</title>
        <authorList>
            <person name="Kalinowski J."/>
            <person name="Ahrens B."/>
            <person name="Al-Dilaimi A."/>
            <person name="Winkler A."/>
            <person name="Wibberg D."/>
            <person name="Schleenbecker U."/>
            <person name="Ruckert C."/>
            <person name="Wolfel R."/>
            <person name="Grass G."/>
        </authorList>
    </citation>
    <scope>NUCLEOTIDE SEQUENCE [LARGE SCALE GENOMIC DNA]</scope>
    <source>
        <strain evidence="6 7">7521-2</strain>
    </source>
</reference>
<dbReference type="AlphaFoldDB" id="A0A268FEU8"/>
<dbReference type="EMBL" id="NPBQ01000039">
    <property type="protein sequence ID" value="PAD83906.1"/>
    <property type="molecule type" value="Genomic_DNA"/>
</dbReference>
<dbReference type="PROSITE" id="PS50043">
    <property type="entry name" value="HTH_LUXR_2"/>
    <property type="match status" value="1"/>
</dbReference>
<dbReference type="GO" id="GO:0000160">
    <property type="term" value="P:phosphorelay signal transduction system"/>
    <property type="evidence" value="ECO:0007669"/>
    <property type="project" value="InterPro"/>
</dbReference>
<dbReference type="InterPro" id="IPR016032">
    <property type="entry name" value="Sig_transdc_resp-reg_C-effctor"/>
</dbReference>
<evidence type="ECO:0000313" key="7">
    <source>
        <dbReference type="Proteomes" id="UP000216961"/>
    </source>
</evidence>
<accession>A0A268FEU8</accession>
<dbReference type="CDD" id="cd06170">
    <property type="entry name" value="LuxR_C_like"/>
    <property type="match status" value="1"/>
</dbReference>
<organism evidence="6 7">
    <name type="scientific">Niallia circulans</name>
    <name type="common">Bacillus circulans</name>
    <dbReference type="NCBI Taxonomy" id="1397"/>
    <lineage>
        <taxon>Bacteria</taxon>
        <taxon>Bacillati</taxon>
        <taxon>Bacillota</taxon>
        <taxon>Bacilli</taxon>
        <taxon>Bacillales</taxon>
        <taxon>Bacillaceae</taxon>
        <taxon>Niallia</taxon>
    </lineage>
</organism>